<keyword evidence="3" id="KW-0808">Transferase</keyword>
<dbReference type="PROSITE" id="PS50405">
    <property type="entry name" value="GST_CTER"/>
    <property type="match status" value="1"/>
</dbReference>
<dbReference type="InterPro" id="IPR036282">
    <property type="entry name" value="Glutathione-S-Trfase_C_sf"/>
</dbReference>
<sequence>MTSKIIIHHLRRSQSERVIWLCEELGLPYELKSYNRQPPFLLAPKEYRQLHPAGTAPVIEDGPVILAESNAIFEYILSKYGNGRLVLQPNHPNYADYIFWLHHTNGSLVPAFMGIMMGQYSKKPQKDSRPNINQERFDRSLSALEKQLGRFSYVAGNQFTAADIMLLFPLTTGRLFAPYNFDVYPNIVSYLQRVGRRDAYLRAMEKGDPGFEPLLVANSPQRSVL</sequence>
<dbReference type="GO" id="GO:0004364">
    <property type="term" value="F:glutathione transferase activity"/>
    <property type="evidence" value="ECO:0007669"/>
    <property type="project" value="UniProtKB-EC"/>
</dbReference>
<evidence type="ECO:0000256" key="4">
    <source>
        <dbReference type="ARBA" id="ARBA00047960"/>
    </source>
</evidence>
<name>A0A4S3JHR6_9EURO</name>
<dbReference type="SFLD" id="SFLDS00019">
    <property type="entry name" value="Glutathione_Transferase_(cytos"/>
    <property type="match status" value="1"/>
</dbReference>
<reference evidence="7 10" key="2">
    <citation type="submission" date="2019-08" db="EMBL/GenBank/DDBJ databases">
        <title>The genome sequence of a newly discovered highly antifungal drug resistant Aspergillus species, Aspergillus tanneri NIH 1004.</title>
        <authorList>
            <person name="Mounaud S."/>
            <person name="Singh I."/>
            <person name="Joardar V."/>
            <person name="Pakala S."/>
            <person name="Pakala S."/>
            <person name="Venepally P."/>
            <person name="Chung J.K."/>
            <person name="Losada L."/>
            <person name="Nierman W.C."/>
        </authorList>
    </citation>
    <scope>NUCLEOTIDE SEQUENCE [LARGE SCALE GENOMIC DNA]</scope>
    <source>
        <strain evidence="7 10">NIH1004</strain>
    </source>
</reference>
<dbReference type="InterPro" id="IPR004046">
    <property type="entry name" value="GST_C"/>
</dbReference>
<dbReference type="SUPFAM" id="SSF52833">
    <property type="entry name" value="Thioredoxin-like"/>
    <property type="match status" value="1"/>
</dbReference>
<comment type="catalytic activity">
    <reaction evidence="4">
        <text>RX + glutathione = an S-substituted glutathione + a halide anion + H(+)</text>
        <dbReference type="Rhea" id="RHEA:16437"/>
        <dbReference type="ChEBI" id="CHEBI:15378"/>
        <dbReference type="ChEBI" id="CHEBI:16042"/>
        <dbReference type="ChEBI" id="CHEBI:17792"/>
        <dbReference type="ChEBI" id="CHEBI:57925"/>
        <dbReference type="ChEBI" id="CHEBI:90779"/>
        <dbReference type="EC" id="2.5.1.18"/>
    </reaction>
</comment>
<dbReference type="InterPro" id="IPR036249">
    <property type="entry name" value="Thioredoxin-like_sf"/>
</dbReference>
<dbReference type="SUPFAM" id="SSF47616">
    <property type="entry name" value="GST C-terminal domain-like"/>
    <property type="match status" value="1"/>
</dbReference>
<dbReference type="CDD" id="cd03046">
    <property type="entry name" value="GST_N_GTT1_like"/>
    <property type="match status" value="1"/>
</dbReference>
<evidence type="ECO:0000256" key="2">
    <source>
        <dbReference type="ARBA" id="ARBA00012452"/>
    </source>
</evidence>
<dbReference type="EMBL" id="QUQM01000008">
    <property type="protein sequence ID" value="KAA8642036.1"/>
    <property type="molecule type" value="Genomic_DNA"/>
</dbReference>
<dbReference type="Proteomes" id="UP000324241">
    <property type="component" value="Unassembled WGS sequence"/>
</dbReference>
<dbReference type="Proteomes" id="UP000308092">
    <property type="component" value="Unassembled WGS sequence"/>
</dbReference>
<dbReference type="Pfam" id="PF00043">
    <property type="entry name" value="GST_C"/>
    <property type="match status" value="1"/>
</dbReference>
<reference evidence="8 9" key="1">
    <citation type="submission" date="2019-03" db="EMBL/GenBank/DDBJ databases">
        <title>The genome sequence of a newly discovered highly antifungal drug resistant Aspergillus species, Aspergillus tanneri NIH 1004.</title>
        <authorList>
            <person name="Mounaud S."/>
            <person name="Singh I."/>
            <person name="Joardar V."/>
            <person name="Pakala S."/>
            <person name="Pakala S."/>
            <person name="Venepally P."/>
            <person name="Hoover J."/>
            <person name="Nierman W."/>
            <person name="Chung J."/>
            <person name="Losada L."/>
        </authorList>
    </citation>
    <scope>NUCLEOTIDE SEQUENCE [LARGE SCALE GENOMIC DNA]</scope>
    <source>
        <strain evidence="8 9">NIH1004</strain>
    </source>
</reference>
<evidence type="ECO:0000313" key="10">
    <source>
        <dbReference type="Proteomes" id="UP000324241"/>
    </source>
</evidence>
<comment type="similarity">
    <text evidence="1">Belongs to the GST superfamily.</text>
</comment>
<evidence type="ECO:0000313" key="7">
    <source>
        <dbReference type="EMBL" id="KAA8642036.1"/>
    </source>
</evidence>
<dbReference type="GO" id="GO:0004602">
    <property type="term" value="F:glutathione peroxidase activity"/>
    <property type="evidence" value="ECO:0007669"/>
    <property type="project" value="UniProtKB-ARBA"/>
</dbReference>
<dbReference type="EC" id="2.5.1.18" evidence="2"/>
<evidence type="ECO:0000259" key="6">
    <source>
        <dbReference type="PROSITE" id="PS50405"/>
    </source>
</evidence>
<evidence type="ECO:0000256" key="1">
    <source>
        <dbReference type="ARBA" id="ARBA00007409"/>
    </source>
</evidence>
<dbReference type="EMBL" id="SOSA01000227">
    <property type="protein sequence ID" value="THC94077.1"/>
    <property type="molecule type" value="Genomic_DNA"/>
</dbReference>
<dbReference type="STRING" id="1220188.A0A4S3JHR6"/>
<dbReference type="PANTHER" id="PTHR44051:SF9">
    <property type="entry name" value="GLUTATHIONE S-TRANSFERASE 1"/>
    <property type="match status" value="1"/>
</dbReference>
<dbReference type="Gene3D" id="3.40.30.10">
    <property type="entry name" value="Glutaredoxin"/>
    <property type="match status" value="1"/>
</dbReference>
<dbReference type="GeneID" id="54333677"/>
<evidence type="ECO:0000313" key="9">
    <source>
        <dbReference type="Proteomes" id="UP000308092"/>
    </source>
</evidence>
<dbReference type="SFLD" id="SFLDG01150">
    <property type="entry name" value="Main.1:_Beta-like"/>
    <property type="match status" value="1"/>
</dbReference>
<dbReference type="VEuPathDB" id="FungiDB:EYZ11_006447"/>
<dbReference type="InterPro" id="IPR040079">
    <property type="entry name" value="Glutathione_S-Trfase"/>
</dbReference>
<dbReference type="FunFam" id="3.40.30.10:FF:000156">
    <property type="entry name" value="Glutathione S-transferase 1"/>
    <property type="match status" value="1"/>
</dbReference>
<gene>
    <name evidence="7" type="ORF">ATNIH1004_010976</name>
    <name evidence="8" type="ORF">EYZ11_006447</name>
</gene>
<dbReference type="GO" id="GO:0005737">
    <property type="term" value="C:cytoplasm"/>
    <property type="evidence" value="ECO:0007669"/>
    <property type="project" value="UniProtKB-ARBA"/>
</dbReference>
<evidence type="ECO:0000259" key="5">
    <source>
        <dbReference type="PROSITE" id="PS50404"/>
    </source>
</evidence>
<organism evidence="8 9">
    <name type="scientific">Aspergillus tanneri</name>
    <dbReference type="NCBI Taxonomy" id="1220188"/>
    <lineage>
        <taxon>Eukaryota</taxon>
        <taxon>Fungi</taxon>
        <taxon>Dikarya</taxon>
        <taxon>Ascomycota</taxon>
        <taxon>Pezizomycotina</taxon>
        <taxon>Eurotiomycetes</taxon>
        <taxon>Eurotiomycetidae</taxon>
        <taxon>Eurotiales</taxon>
        <taxon>Aspergillaceae</taxon>
        <taxon>Aspergillus</taxon>
        <taxon>Aspergillus subgen. Circumdati</taxon>
    </lineage>
</organism>
<proteinExistence type="inferred from homology"/>
<dbReference type="PROSITE" id="PS50404">
    <property type="entry name" value="GST_NTER"/>
    <property type="match status" value="1"/>
</dbReference>
<feature type="domain" description="GST C-terminal" evidence="6">
    <location>
        <begin position="90"/>
        <end position="211"/>
    </location>
</feature>
<accession>A0A4S3JHR6</accession>
<dbReference type="InterPro" id="IPR010987">
    <property type="entry name" value="Glutathione-S-Trfase_C-like"/>
</dbReference>
<feature type="domain" description="GST N-terminal" evidence="5">
    <location>
        <begin position="2"/>
        <end position="84"/>
    </location>
</feature>
<keyword evidence="9" id="KW-1185">Reference proteome</keyword>
<evidence type="ECO:0000256" key="3">
    <source>
        <dbReference type="ARBA" id="ARBA00022679"/>
    </source>
</evidence>
<comment type="caution">
    <text evidence="8">The sequence shown here is derived from an EMBL/GenBank/DDBJ whole genome shotgun (WGS) entry which is preliminary data.</text>
</comment>
<dbReference type="PANTHER" id="PTHR44051">
    <property type="entry name" value="GLUTATHIONE S-TRANSFERASE-RELATED"/>
    <property type="match status" value="1"/>
</dbReference>
<dbReference type="SFLD" id="SFLDG00358">
    <property type="entry name" value="Main_(cytGST)"/>
    <property type="match status" value="1"/>
</dbReference>
<dbReference type="OrthoDB" id="2309723at2759"/>
<dbReference type="Gene3D" id="1.20.1050.10">
    <property type="match status" value="1"/>
</dbReference>
<dbReference type="InterPro" id="IPR004045">
    <property type="entry name" value="Glutathione_S-Trfase_N"/>
</dbReference>
<evidence type="ECO:0000313" key="8">
    <source>
        <dbReference type="EMBL" id="THC94077.1"/>
    </source>
</evidence>
<dbReference type="Pfam" id="PF13417">
    <property type="entry name" value="GST_N_3"/>
    <property type="match status" value="1"/>
</dbReference>
<protein>
    <recommendedName>
        <fullName evidence="2">glutathione transferase</fullName>
        <ecNumber evidence="2">2.5.1.18</ecNumber>
    </recommendedName>
</protein>
<dbReference type="RefSeq" id="XP_033421398.1">
    <property type="nucleotide sequence ID" value="XM_033575543.1"/>
</dbReference>
<dbReference type="AlphaFoldDB" id="A0A4S3JHR6"/>